<dbReference type="Proteomes" id="UP000282892">
    <property type="component" value="Chromosome"/>
</dbReference>
<reference evidence="1 2" key="1">
    <citation type="submission" date="2017-07" db="EMBL/GenBank/DDBJ databases">
        <title>The complete genome sequence of Bacillus mesonae strain H20-5, an efficient strain improving plant abiotic stress resistance.</title>
        <authorList>
            <person name="Kim S.Y."/>
            <person name="Song H."/>
            <person name="Sang M.K."/>
            <person name="Weon H.-Y."/>
            <person name="Song J."/>
        </authorList>
    </citation>
    <scope>NUCLEOTIDE SEQUENCE [LARGE SCALE GENOMIC DNA]</scope>
    <source>
        <strain evidence="1 2">H20-5</strain>
    </source>
</reference>
<dbReference type="KEGG" id="nmk:CHR53_03510"/>
<name>A0A3Q9QRA0_9BACI</name>
<dbReference type="AlphaFoldDB" id="A0A3Q9QRA0"/>
<dbReference type="CDD" id="cd00761">
    <property type="entry name" value="Glyco_tranf_GTA_type"/>
    <property type="match status" value="1"/>
</dbReference>
<protein>
    <recommendedName>
        <fullName evidence="3">Glycosyltransferase family 2 protein</fullName>
    </recommendedName>
</protein>
<evidence type="ECO:0000313" key="2">
    <source>
        <dbReference type="Proteomes" id="UP000282892"/>
    </source>
</evidence>
<organism evidence="1 2">
    <name type="scientific">Neobacillus mesonae</name>
    <dbReference type="NCBI Taxonomy" id="1193713"/>
    <lineage>
        <taxon>Bacteria</taxon>
        <taxon>Bacillati</taxon>
        <taxon>Bacillota</taxon>
        <taxon>Bacilli</taxon>
        <taxon>Bacillales</taxon>
        <taxon>Bacillaceae</taxon>
        <taxon>Neobacillus</taxon>
    </lineage>
</organism>
<proteinExistence type="predicted"/>
<accession>A0A3Q9QRA0</accession>
<keyword evidence="2" id="KW-1185">Reference proteome</keyword>
<dbReference type="EMBL" id="CP022572">
    <property type="protein sequence ID" value="AZU60409.1"/>
    <property type="molecule type" value="Genomic_DNA"/>
</dbReference>
<dbReference type="STRING" id="1193713.GCA_001636315_03220"/>
<evidence type="ECO:0000313" key="1">
    <source>
        <dbReference type="EMBL" id="AZU60409.1"/>
    </source>
</evidence>
<gene>
    <name evidence="1" type="ORF">CHR53_03510</name>
</gene>
<evidence type="ECO:0008006" key="3">
    <source>
        <dbReference type="Google" id="ProtNLM"/>
    </source>
</evidence>
<sequence>MSCMKRPYFKLKLWIEGELTKMNIKQQLNQVEKLVNGSCHESTVKEIEKQKPEIAFAISLKSKRVSRDWEKVQNNLSLTLKSILNNTDPNFIIIIAGHEKPNIEELNDKRVTWLSVTFPPPSNPRKATVDKRRKRMVIGAFLRRNGFSGYFMPLDADDWIHYRFVEYIRLLPISNTIILNKGFMVNVIKNEVWTQNQFYIYCGSSSLFYFSNRDFPKSTKKSHINKTDFKWVMKNHVKVPQYVKNHTMIDYPFVTYVLAHGENLSVIQGIRDNRTSAEHHNGVGEVLDDWFYRGFKIWDK</sequence>